<dbReference type="AlphaFoldDB" id="B0CB98"/>
<evidence type="ECO:0000313" key="1">
    <source>
        <dbReference type="EMBL" id="ABW26737.1"/>
    </source>
</evidence>
<dbReference type="EMBL" id="CP000828">
    <property type="protein sequence ID" value="ABW26737.1"/>
    <property type="molecule type" value="Genomic_DNA"/>
</dbReference>
<evidence type="ECO:0000313" key="2">
    <source>
        <dbReference type="Proteomes" id="UP000000268"/>
    </source>
</evidence>
<keyword evidence="2" id="KW-1185">Reference proteome</keyword>
<name>B0CB98_ACAM1</name>
<reference evidence="1 2" key="1">
    <citation type="journal article" date="2008" name="Proc. Natl. Acad. Sci. U.S.A.">
        <title>Niche adaptation and genome expansion in the chlorophyll d-producing cyanobacterium Acaryochloris marina.</title>
        <authorList>
            <person name="Swingley W.D."/>
            <person name="Chen M."/>
            <person name="Cheung P.C."/>
            <person name="Conrad A.L."/>
            <person name="Dejesa L.C."/>
            <person name="Hao J."/>
            <person name="Honchak B.M."/>
            <person name="Karbach L.E."/>
            <person name="Kurdoglu A."/>
            <person name="Lahiri S."/>
            <person name="Mastrian S.D."/>
            <person name="Miyashita H."/>
            <person name="Page L."/>
            <person name="Ramakrishna P."/>
            <person name="Satoh S."/>
            <person name="Sattley W.M."/>
            <person name="Shimada Y."/>
            <person name="Taylor H.L."/>
            <person name="Tomo T."/>
            <person name="Tsuchiya T."/>
            <person name="Wang Z.T."/>
            <person name="Raymond J."/>
            <person name="Mimuro M."/>
            <person name="Blankenship R.E."/>
            <person name="Touchman J.W."/>
        </authorList>
    </citation>
    <scope>NUCLEOTIDE SEQUENCE [LARGE SCALE GENOMIC DNA]</scope>
    <source>
        <strain evidence="2">MBIC 11017</strain>
    </source>
</reference>
<accession>B0CB98</accession>
<protein>
    <submittedName>
        <fullName evidence="1">Uncharacterized protein</fullName>
    </submittedName>
</protein>
<gene>
    <name evidence="1" type="ordered locus">AM1_1716</name>
</gene>
<proteinExistence type="predicted"/>
<dbReference type="Proteomes" id="UP000000268">
    <property type="component" value="Chromosome"/>
</dbReference>
<organism evidence="1 2">
    <name type="scientific">Acaryochloris marina (strain MBIC 11017)</name>
    <dbReference type="NCBI Taxonomy" id="329726"/>
    <lineage>
        <taxon>Bacteria</taxon>
        <taxon>Bacillati</taxon>
        <taxon>Cyanobacteriota</taxon>
        <taxon>Cyanophyceae</taxon>
        <taxon>Acaryochloridales</taxon>
        <taxon>Acaryochloridaceae</taxon>
        <taxon>Acaryochloris</taxon>
    </lineage>
</organism>
<dbReference type="HOGENOM" id="CLU_3245585_0_0_3"/>
<dbReference type="STRING" id="329726.AM1_1716"/>
<dbReference type="KEGG" id="amr:AM1_1716"/>
<sequence>MPIYLDGLAPQGLTQLTINDLSNLEHALEKTLKIKVILRDCP</sequence>